<proteinExistence type="predicted"/>
<dbReference type="AlphaFoldDB" id="A0A554MWB4"/>
<organism evidence="2 3">
    <name type="scientific">Haloglomus irregulare</name>
    <dbReference type="NCBI Taxonomy" id="2234134"/>
    <lineage>
        <taxon>Archaea</taxon>
        <taxon>Methanobacteriati</taxon>
        <taxon>Methanobacteriota</taxon>
        <taxon>Stenosarchaea group</taxon>
        <taxon>Halobacteria</taxon>
        <taxon>Halobacteriales</taxon>
        <taxon>Natronomonadaceae</taxon>
        <taxon>Haloglomus</taxon>
    </lineage>
</organism>
<keyword evidence="3" id="KW-1185">Reference proteome</keyword>
<protein>
    <recommendedName>
        <fullName evidence="4">HalX domain-containing protein</fullName>
    </recommendedName>
</protein>
<keyword evidence="1" id="KW-0175">Coiled coil</keyword>
<evidence type="ECO:0008006" key="4">
    <source>
        <dbReference type="Google" id="ProtNLM"/>
    </source>
</evidence>
<dbReference type="Proteomes" id="UP000319894">
    <property type="component" value="Unassembled WGS sequence"/>
</dbReference>
<dbReference type="EMBL" id="QMDX01000013">
    <property type="protein sequence ID" value="TSD09418.1"/>
    <property type="molecule type" value="Genomic_DNA"/>
</dbReference>
<accession>A0A554MWB4</accession>
<sequence>MSGSAPDTTLVVGGSAAERERWTGMLADVDGAVADGAAALDRFAPDIEALLVHRGLPERTAPALVSAARERGFAFRAALLTPEAPTADIVALGFDAWLLTPVDSELLARTAEGLLACRDYDRAISALYEVASEGADGGTDAAREQVEAARERADAALQAIETIDRRALLANNHSVVGGE</sequence>
<dbReference type="InParanoid" id="A0A554MWB4"/>
<dbReference type="RefSeq" id="WP_144263154.1">
    <property type="nucleotide sequence ID" value="NZ_QMDX01000013.1"/>
</dbReference>
<feature type="coiled-coil region" evidence="1">
    <location>
        <begin position="139"/>
        <end position="166"/>
    </location>
</feature>
<gene>
    <name evidence="2" type="ORF">DP107_16045</name>
</gene>
<evidence type="ECO:0000256" key="1">
    <source>
        <dbReference type="SAM" id="Coils"/>
    </source>
</evidence>
<evidence type="ECO:0000313" key="2">
    <source>
        <dbReference type="EMBL" id="TSD09418.1"/>
    </source>
</evidence>
<evidence type="ECO:0000313" key="3">
    <source>
        <dbReference type="Proteomes" id="UP000319894"/>
    </source>
</evidence>
<name>A0A554MWB4_9EURY</name>
<reference evidence="2 3" key="1">
    <citation type="submission" date="2018-06" db="EMBL/GenBank/DDBJ databases">
        <title>Natronomonas sp. F16-60 a new haloarchaeon isolated from a solar saltern of Isla Cristina, Huelva, Spain.</title>
        <authorList>
            <person name="Duran-Viseras A."/>
            <person name="Sanchez-Porro C."/>
            <person name="Ventosa A."/>
        </authorList>
    </citation>
    <scope>NUCLEOTIDE SEQUENCE [LARGE SCALE GENOMIC DNA]</scope>
    <source>
        <strain evidence="2 3">F16-60</strain>
    </source>
</reference>
<comment type="caution">
    <text evidence="2">The sequence shown here is derived from an EMBL/GenBank/DDBJ whole genome shotgun (WGS) entry which is preliminary data.</text>
</comment>